<dbReference type="SUPFAM" id="SSF56574">
    <property type="entry name" value="Serpins"/>
    <property type="match status" value="1"/>
</dbReference>
<sequence length="103" mass="11911">NFFKAVFDRVDFRSKLNKWAEDHTNGLIKDLLPHGSISSLTNCVYGNALYFKGAWQVPFVKSSGYLIDKAMMKTNHSFSYQQGLFASRCTFISQTRMMDWKIL</sequence>
<evidence type="ECO:0000259" key="2">
    <source>
        <dbReference type="Pfam" id="PF00079"/>
    </source>
</evidence>
<dbReference type="InterPro" id="IPR023796">
    <property type="entry name" value="Serpin_dom"/>
</dbReference>
<gene>
    <name evidence="3" type="primary">BnaCnng59040D</name>
    <name evidence="3" type="ORF">GSBRNA2T00074226001</name>
</gene>
<name>A0A078JSQ4_BRANA</name>
<dbReference type="STRING" id="3708.A0A078JSQ4"/>
<dbReference type="PANTHER" id="PTHR11461">
    <property type="entry name" value="SERINE PROTEASE INHIBITOR, SERPIN"/>
    <property type="match status" value="1"/>
</dbReference>
<dbReference type="InterPro" id="IPR042178">
    <property type="entry name" value="Serpin_sf_1"/>
</dbReference>
<organism evidence="3 4">
    <name type="scientific">Brassica napus</name>
    <name type="common">Rape</name>
    <dbReference type="NCBI Taxonomy" id="3708"/>
    <lineage>
        <taxon>Eukaryota</taxon>
        <taxon>Viridiplantae</taxon>
        <taxon>Streptophyta</taxon>
        <taxon>Embryophyta</taxon>
        <taxon>Tracheophyta</taxon>
        <taxon>Spermatophyta</taxon>
        <taxon>Magnoliopsida</taxon>
        <taxon>eudicotyledons</taxon>
        <taxon>Gunneridae</taxon>
        <taxon>Pentapetalae</taxon>
        <taxon>rosids</taxon>
        <taxon>malvids</taxon>
        <taxon>Brassicales</taxon>
        <taxon>Brassicaceae</taxon>
        <taxon>Brassiceae</taxon>
        <taxon>Brassica</taxon>
    </lineage>
</organism>
<dbReference type="EMBL" id="LK037343">
    <property type="protein sequence ID" value="CDY68442.1"/>
    <property type="molecule type" value="Genomic_DNA"/>
</dbReference>
<feature type="domain" description="Serpin" evidence="2">
    <location>
        <begin position="2"/>
        <end position="63"/>
    </location>
</feature>
<dbReference type="GO" id="GO:0004867">
    <property type="term" value="F:serine-type endopeptidase inhibitor activity"/>
    <property type="evidence" value="ECO:0007669"/>
    <property type="project" value="InterPro"/>
</dbReference>
<dbReference type="InterPro" id="IPR000215">
    <property type="entry name" value="Serpin_fam"/>
</dbReference>
<evidence type="ECO:0000256" key="1">
    <source>
        <dbReference type="ARBA" id="ARBA00009500"/>
    </source>
</evidence>
<evidence type="ECO:0000313" key="4">
    <source>
        <dbReference type="Proteomes" id="UP000028999"/>
    </source>
</evidence>
<dbReference type="Gramene" id="CDY68442">
    <property type="protein sequence ID" value="CDY68442"/>
    <property type="gene ID" value="GSBRNA2T00074226001"/>
</dbReference>
<proteinExistence type="inferred from homology"/>
<accession>A0A078JSQ4</accession>
<dbReference type="PaxDb" id="3708-A0A078JSQ4"/>
<dbReference type="Proteomes" id="UP000028999">
    <property type="component" value="Unassembled WGS sequence"/>
</dbReference>
<keyword evidence="4" id="KW-1185">Reference proteome</keyword>
<dbReference type="AlphaFoldDB" id="A0A078JSQ4"/>
<dbReference type="PANTHER" id="PTHR11461:SF373">
    <property type="entry name" value="SERPIN DOMAIN-CONTAINING PROTEIN"/>
    <property type="match status" value="1"/>
</dbReference>
<dbReference type="Gene3D" id="3.30.497.10">
    <property type="entry name" value="Antithrombin, subunit I, domain 2"/>
    <property type="match status" value="1"/>
</dbReference>
<reference evidence="3 4" key="1">
    <citation type="journal article" date="2014" name="Science">
        <title>Plant genetics. Early allopolyploid evolution in the post-Neolithic Brassica napus oilseed genome.</title>
        <authorList>
            <person name="Chalhoub B."/>
            <person name="Denoeud F."/>
            <person name="Liu S."/>
            <person name="Parkin I.A."/>
            <person name="Tang H."/>
            <person name="Wang X."/>
            <person name="Chiquet J."/>
            <person name="Belcram H."/>
            <person name="Tong C."/>
            <person name="Samans B."/>
            <person name="Correa M."/>
            <person name="Da Silva C."/>
            <person name="Just J."/>
            <person name="Falentin C."/>
            <person name="Koh C.S."/>
            <person name="Le Clainche I."/>
            <person name="Bernard M."/>
            <person name="Bento P."/>
            <person name="Noel B."/>
            <person name="Labadie K."/>
            <person name="Alberti A."/>
            <person name="Charles M."/>
            <person name="Arnaud D."/>
            <person name="Guo H."/>
            <person name="Daviaud C."/>
            <person name="Alamery S."/>
            <person name="Jabbari K."/>
            <person name="Zhao M."/>
            <person name="Edger P.P."/>
            <person name="Chelaifa H."/>
            <person name="Tack D."/>
            <person name="Lassalle G."/>
            <person name="Mestiri I."/>
            <person name="Schnel N."/>
            <person name="Le Paslier M.C."/>
            <person name="Fan G."/>
            <person name="Renault V."/>
            <person name="Bayer P.E."/>
            <person name="Golicz A.A."/>
            <person name="Manoli S."/>
            <person name="Lee T.H."/>
            <person name="Thi V.H."/>
            <person name="Chalabi S."/>
            <person name="Hu Q."/>
            <person name="Fan C."/>
            <person name="Tollenaere R."/>
            <person name="Lu Y."/>
            <person name="Battail C."/>
            <person name="Shen J."/>
            <person name="Sidebottom C.H."/>
            <person name="Wang X."/>
            <person name="Canaguier A."/>
            <person name="Chauveau A."/>
            <person name="Berard A."/>
            <person name="Deniot G."/>
            <person name="Guan M."/>
            <person name="Liu Z."/>
            <person name="Sun F."/>
            <person name="Lim Y.P."/>
            <person name="Lyons E."/>
            <person name="Town C.D."/>
            <person name="Bancroft I."/>
            <person name="Wang X."/>
            <person name="Meng J."/>
            <person name="Ma J."/>
            <person name="Pires J.C."/>
            <person name="King G.J."/>
            <person name="Brunel D."/>
            <person name="Delourme R."/>
            <person name="Renard M."/>
            <person name="Aury J.M."/>
            <person name="Adams K.L."/>
            <person name="Batley J."/>
            <person name="Snowdon R.J."/>
            <person name="Tost J."/>
            <person name="Edwards D."/>
            <person name="Zhou Y."/>
            <person name="Hua W."/>
            <person name="Sharpe A.G."/>
            <person name="Paterson A.H."/>
            <person name="Guan C."/>
            <person name="Wincker P."/>
        </authorList>
    </citation>
    <scope>NUCLEOTIDE SEQUENCE [LARGE SCALE GENOMIC DNA]</scope>
    <source>
        <strain evidence="4">cv. Darmor-bzh</strain>
    </source>
</reference>
<protein>
    <submittedName>
        <fullName evidence="3">BnaCnng59040D protein</fullName>
    </submittedName>
</protein>
<dbReference type="GO" id="GO:0005615">
    <property type="term" value="C:extracellular space"/>
    <property type="evidence" value="ECO:0007669"/>
    <property type="project" value="InterPro"/>
</dbReference>
<dbReference type="Pfam" id="PF00079">
    <property type="entry name" value="Serpin"/>
    <property type="match status" value="1"/>
</dbReference>
<feature type="non-terminal residue" evidence="3">
    <location>
        <position position="1"/>
    </location>
</feature>
<dbReference type="InterPro" id="IPR036186">
    <property type="entry name" value="Serpin_sf"/>
</dbReference>
<comment type="similarity">
    <text evidence="1">Belongs to the serpin family.</text>
</comment>
<evidence type="ECO:0000313" key="3">
    <source>
        <dbReference type="EMBL" id="CDY68442.1"/>
    </source>
</evidence>